<dbReference type="PANTHER" id="PTHR46088:SF1">
    <property type="entry name" value="TUBULIN--TYROSINE LIGASE-LIKE PROTEIN 12"/>
    <property type="match status" value="1"/>
</dbReference>
<comment type="caution">
    <text evidence="2">The sequence shown here is derived from an EMBL/GenBank/DDBJ whole genome shotgun (WGS) entry which is preliminary data.</text>
</comment>
<feature type="non-terminal residue" evidence="2">
    <location>
        <position position="1"/>
    </location>
</feature>
<dbReference type="PROSITE" id="PS51221">
    <property type="entry name" value="TTL"/>
    <property type="match status" value="1"/>
</dbReference>
<accession>A0A819RCA4</accession>
<evidence type="ECO:0000313" key="3">
    <source>
        <dbReference type="EMBL" id="CAF4173936.1"/>
    </source>
</evidence>
<protein>
    <recommendedName>
        <fullName evidence="5">Tubulin--tyrosine ligase-like protein 12</fullName>
    </recommendedName>
</protein>
<dbReference type="InterPro" id="IPR004344">
    <property type="entry name" value="TTL/TTLL_fam"/>
</dbReference>
<evidence type="ECO:0008006" key="5">
    <source>
        <dbReference type="Google" id="ProtNLM"/>
    </source>
</evidence>
<dbReference type="OrthoDB" id="60477at2759"/>
<organism evidence="2 4">
    <name type="scientific">Rotaria sordida</name>
    <dbReference type="NCBI Taxonomy" id="392033"/>
    <lineage>
        <taxon>Eukaryota</taxon>
        <taxon>Metazoa</taxon>
        <taxon>Spiralia</taxon>
        <taxon>Gnathifera</taxon>
        <taxon>Rotifera</taxon>
        <taxon>Eurotatoria</taxon>
        <taxon>Bdelloidea</taxon>
        <taxon>Philodinida</taxon>
        <taxon>Philodinidae</taxon>
        <taxon>Rotaria</taxon>
    </lineage>
</organism>
<dbReference type="Proteomes" id="UP000663874">
    <property type="component" value="Unassembled WGS sequence"/>
</dbReference>
<dbReference type="InterPro" id="IPR027749">
    <property type="entry name" value="TTLL12"/>
</dbReference>
<evidence type="ECO:0000313" key="2">
    <source>
        <dbReference type="EMBL" id="CAF4044997.1"/>
    </source>
</evidence>
<evidence type="ECO:0000313" key="1">
    <source>
        <dbReference type="EMBL" id="CAF1294650.1"/>
    </source>
</evidence>
<dbReference type="GO" id="GO:0005737">
    <property type="term" value="C:cytoplasm"/>
    <property type="evidence" value="ECO:0007669"/>
    <property type="project" value="TreeGrafter"/>
</dbReference>
<dbReference type="EMBL" id="CAJNOO010002753">
    <property type="protein sequence ID" value="CAF1294650.1"/>
    <property type="molecule type" value="Genomic_DNA"/>
</dbReference>
<sequence length="144" mass="16875">KPFSIKELDYHETYLTVMDYRVNTYIRQIGCETFITIFYEQHGETWSSIEQRIFEICREIFHCATVEEPPFDIGSCLSSRALYAADLILGLKHNKNKIQPKLLEINFAPNCQHASTSYPTFYYQVFNVLFRNPTDDEDTVDILS</sequence>
<dbReference type="EMBL" id="CAJOBE010014105">
    <property type="protein sequence ID" value="CAF4173936.1"/>
    <property type="molecule type" value="Genomic_DNA"/>
</dbReference>
<reference evidence="2" key="1">
    <citation type="submission" date="2021-02" db="EMBL/GenBank/DDBJ databases">
        <authorList>
            <person name="Nowell W R."/>
        </authorList>
    </citation>
    <scope>NUCLEOTIDE SEQUENCE</scope>
</reference>
<dbReference type="PANTHER" id="PTHR46088">
    <property type="entry name" value="TUBULIN--TYROSINE LIGASE-LIKE PROTEIN 12"/>
    <property type="match status" value="1"/>
</dbReference>
<evidence type="ECO:0000313" key="4">
    <source>
        <dbReference type="Proteomes" id="UP000663823"/>
    </source>
</evidence>
<dbReference type="Proteomes" id="UP000663882">
    <property type="component" value="Unassembled WGS sequence"/>
</dbReference>
<dbReference type="EMBL" id="CAJOAX010008910">
    <property type="protein sequence ID" value="CAF4044997.1"/>
    <property type="molecule type" value="Genomic_DNA"/>
</dbReference>
<dbReference type="Gene3D" id="3.30.470.20">
    <property type="entry name" value="ATP-grasp fold, B domain"/>
    <property type="match status" value="1"/>
</dbReference>
<name>A0A819RCA4_9BILA</name>
<gene>
    <name evidence="3" type="ORF">FNK824_LOCUS34839</name>
    <name evidence="2" type="ORF">OTI717_LOCUS31334</name>
    <name evidence="1" type="ORF">RFH988_LOCUS29393</name>
</gene>
<dbReference type="AlphaFoldDB" id="A0A819RCA4"/>
<proteinExistence type="predicted"/>
<dbReference type="Proteomes" id="UP000663823">
    <property type="component" value="Unassembled WGS sequence"/>
</dbReference>
<dbReference type="Pfam" id="PF03133">
    <property type="entry name" value="TTL"/>
    <property type="match status" value="1"/>
</dbReference>